<accession>A0A2T1KIN9</accession>
<evidence type="ECO:0000256" key="3">
    <source>
        <dbReference type="ARBA" id="ARBA00011209"/>
    </source>
</evidence>
<dbReference type="PRINTS" id="PR01045">
    <property type="entry name" value="TRNASYNTHGB"/>
</dbReference>
<reference evidence="13 14" key="1">
    <citation type="submission" date="2018-03" db="EMBL/GenBank/DDBJ databases">
        <title>Marinobacter brunus sp. nov., a marine bacterium of Gamma-proteobacteria isolated from the surface seawater of the South China Sea.</title>
        <authorList>
            <person name="Cheng H."/>
            <person name="Wu Y.-H."/>
            <person name="Xamxidin M."/>
            <person name="Xu X.-W."/>
        </authorList>
    </citation>
    <scope>NUCLEOTIDE SEQUENCE [LARGE SCALE GENOMIC DNA]</scope>
    <source>
        <strain evidence="13 14">JCM 30472</strain>
    </source>
</reference>
<dbReference type="GO" id="GO:0004814">
    <property type="term" value="F:arginine-tRNA ligase activity"/>
    <property type="evidence" value="ECO:0007669"/>
    <property type="project" value="InterPro"/>
</dbReference>
<dbReference type="GO" id="GO:0005524">
    <property type="term" value="F:ATP binding"/>
    <property type="evidence" value="ECO:0007669"/>
    <property type="project" value="UniProtKB-UniRule"/>
</dbReference>
<feature type="domain" description="DALR anticodon binding" evidence="12">
    <location>
        <begin position="585"/>
        <end position="686"/>
    </location>
</feature>
<dbReference type="PROSITE" id="PS50861">
    <property type="entry name" value="AA_TRNA_LIGASE_II_GLYAB"/>
    <property type="match status" value="1"/>
</dbReference>
<dbReference type="GO" id="GO:0005829">
    <property type="term" value="C:cytosol"/>
    <property type="evidence" value="ECO:0007669"/>
    <property type="project" value="TreeGrafter"/>
</dbReference>
<dbReference type="GO" id="GO:0006420">
    <property type="term" value="P:arginyl-tRNA aminoacylation"/>
    <property type="evidence" value="ECO:0007669"/>
    <property type="project" value="InterPro"/>
</dbReference>
<dbReference type="InterPro" id="IPR008909">
    <property type="entry name" value="DALR_anticod-bd"/>
</dbReference>
<proteinExistence type="inferred from homology"/>
<dbReference type="EC" id="6.1.1.14" evidence="11"/>
<name>A0A2T1KIN9_9GAMM</name>
<dbReference type="OrthoDB" id="9775440at2"/>
<keyword evidence="9 11" id="KW-0030">Aminoacyl-tRNA synthetase</keyword>
<dbReference type="HAMAP" id="MF_00255">
    <property type="entry name" value="Gly_tRNA_synth_beta"/>
    <property type="match status" value="1"/>
</dbReference>
<dbReference type="PANTHER" id="PTHR30075:SF2">
    <property type="entry name" value="GLYCINE--TRNA LIGASE, CHLOROPLASTIC_MITOCHONDRIAL 2"/>
    <property type="match status" value="1"/>
</dbReference>
<dbReference type="InterPro" id="IPR006194">
    <property type="entry name" value="Gly-tRNA-synth_heterodimer"/>
</dbReference>
<evidence type="ECO:0000259" key="12">
    <source>
        <dbReference type="SMART" id="SM00836"/>
    </source>
</evidence>
<sequence>MATQDFLVELGTEELPPKALKPLSDAFTQGIAKGLEEAGVAFGKVEAFAAPRRLAVRIRDLADAQPDKSVEKRGPAVQAAFDDAGNPTRALTGFATSLGITPDQLDTLETDKGAWVVYRTIEKGKPTVELLPELVDQSLAALPIPKRMRWGAHRTEFVRPVHWLIMLYGNKVIDTPVMNLKPGNKTRGHRFHCPKELIVPTPADYEVVLKQEGYVLADFAERRDKIRAGVNALAEQEAKGQAVIDEALLDEVTALNEWPVPLMGRFEERFLDVPAEALISSMKEHQKYFHVVDSNNKMLPLFITVANLESKDPAQVISGNEKVIRPRLSDAAFFYETDRKTKLEERIEALKPIVFQDKLGSLYEKSVRVAALAKKIADAIGSDPALAERAAMLAKTDLVTEMVLEFTDLQGIMGQYYATHDGEHDDVAKALNEQYMPRFAGDDLPTTLTGCAVAIADRIDSLVGLFGINQPPSGTRDPFALRRASLGVLRIIIERQLPLDLQAVCEWAEQNFTVLSEQSTASTVVDYMLERFRAHYDEQGIGAEVYLSVHARRPTRPLDFDRRVKAVEAFRQLPEAQALAGANKRVSNILTKQGGDSIGETVDNALLQDAAEKTLAAKVEEQAQKVLPLFEQGDYATALTSLASLREPVDLFFDEVMVMADDDAVRNNRLALLNRLRNLFLRVADISLLPTASAS</sequence>
<keyword evidence="5 11" id="KW-0436">Ligase</keyword>
<evidence type="ECO:0000256" key="2">
    <source>
        <dbReference type="ARBA" id="ARBA00008226"/>
    </source>
</evidence>
<evidence type="ECO:0000313" key="13">
    <source>
        <dbReference type="EMBL" id="PSF10004.1"/>
    </source>
</evidence>
<dbReference type="NCBIfam" id="TIGR00211">
    <property type="entry name" value="glyS"/>
    <property type="match status" value="1"/>
</dbReference>
<dbReference type="EMBL" id="PXNN01000003">
    <property type="protein sequence ID" value="PSF10004.1"/>
    <property type="molecule type" value="Genomic_DNA"/>
</dbReference>
<comment type="similarity">
    <text evidence="2 11">Belongs to the class-II aminoacyl-tRNA synthetase family.</text>
</comment>
<dbReference type="AlphaFoldDB" id="A0A2T1KIN9"/>
<dbReference type="InterPro" id="IPR015944">
    <property type="entry name" value="Gly-tRNA-synth_bsu"/>
</dbReference>
<dbReference type="SMART" id="SM00836">
    <property type="entry name" value="DALR_1"/>
    <property type="match status" value="1"/>
</dbReference>
<evidence type="ECO:0000256" key="5">
    <source>
        <dbReference type="ARBA" id="ARBA00022598"/>
    </source>
</evidence>
<dbReference type="GO" id="GO:0004820">
    <property type="term" value="F:glycine-tRNA ligase activity"/>
    <property type="evidence" value="ECO:0007669"/>
    <property type="project" value="UniProtKB-UniRule"/>
</dbReference>
<evidence type="ECO:0000256" key="9">
    <source>
        <dbReference type="ARBA" id="ARBA00023146"/>
    </source>
</evidence>
<evidence type="ECO:0000256" key="4">
    <source>
        <dbReference type="ARBA" id="ARBA00022490"/>
    </source>
</evidence>
<comment type="caution">
    <text evidence="13">The sequence shown here is derived from an EMBL/GenBank/DDBJ whole genome shotgun (WGS) entry which is preliminary data.</text>
</comment>
<evidence type="ECO:0000256" key="8">
    <source>
        <dbReference type="ARBA" id="ARBA00022917"/>
    </source>
</evidence>
<dbReference type="SUPFAM" id="SSF109604">
    <property type="entry name" value="HD-domain/PDEase-like"/>
    <property type="match status" value="1"/>
</dbReference>
<dbReference type="RefSeq" id="WP_106669792.1">
    <property type="nucleotide sequence ID" value="NZ_BMFE01000001.1"/>
</dbReference>
<dbReference type="Pfam" id="PF05746">
    <property type="entry name" value="DALR_1"/>
    <property type="match status" value="1"/>
</dbReference>
<keyword evidence="4 11" id="KW-0963">Cytoplasm</keyword>
<dbReference type="Proteomes" id="UP000238385">
    <property type="component" value="Unassembled WGS sequence"/>
</dbReference>
<dbReference type="Pfam" id="PF02092">
    <property type="entry name" value="tRNA_synt_2f"/>
    <property type="match status" value="1"/>
</dbReference>
<keyword evidence="14" id="KW-1185">Reference proteome</keyword>
<evidence type="ECO:0000256" key="6">
    <source>
        <dbReference type="ARBA" id="ARBA00022741"/>
    </source>
</evidence>
<comment type="subunit">
    <text evidence="3 11">Tetramer of two alpha and two beta subunits.</text>
</comment>
<dbReference type="GO" id="GO:0006426">
    <property type="term" value="P:glycyl-tRNA aminoacylation"/>
    <property type="evidence" value="ECO:0007669"/>
    <property type="project" value="UniProtKB-UniRule"/>
</dbReference>
<evidence type="ECO:0000256" key="11">
    <source>
        <dbReference type="HAMAP-Rule" id="MF_00255"/>
    </source>
</evidence>
<evidence type="ECO:0000256" key="10">
    <source>
        <dbReference type="ARBA" id="ARBA00047937"/>
    </source>
</evidence>
<gene>
    <name evidence="11" type="primary">glyS</name>
    <name evidence="13" type="ORF">C7H08_00400</name>
</gene>
<organism evidence="13 14">
    <name type="scientific">Marinobacter halophilus</name>
    <dbReference type="NCBI Taxonomy" id="1323740"/>
    <lineage>
        <taxon>Bacteria</taxon>
        <taxon>Pseudomonadati</taxon>
        <taxon>Pseudomonadota</taxon>
        <taxon>Gammaproteobacteria</taxon>
        <taxon>Pseudomonadales</taxon>
        <taxon>Marinobacteraceae</taxon>
        <taxon>Marinobacter</taxon>
    </lineage>
</organism>
<dbReference type="PANTHER" id="PTHR30075">
    <property type="entry name" value="GLYCYL-TRNA SYNTHETASE"/>
    <property type="match status" value="1"/>
</dbReference>
<evidence type="ECO:0000313" key="14">
    <source>
        <dbReference type="Proteomes" id="UP000238385"/>
    </source>
</evidence>
<evidence type="ECO:0000256" key="7">
    <source>
        <dbReference type="ARBA" id="ARBA00022840"/>
    </source>
</evidence>
<comment type="catalytic activity">
    <reaction evidence="10 11">
        <text>tRNA(Gly) + glycine + ATP = glycyl-tRNA(Gly) + AMP + diphosphate</text>
        <dbReference type="Rhea" id="RHEA:16013"/>
        <dbReference type="Rhea" id="RHEA-COMP:9664"/>
        <dbReference type="Rhea" id="RHEA-COMP:9683"/>
        <dbReference type="ChEBI" id="CHEBI:30616"/>
        <dbReference type="ChEBI" id="CHEBI:33019"/>
        <dbReference type="ChEBI" id="CHEBI:57305"/>
        <dbReference type="ChEBI" id="CHEBI:78442"/>
        <dbReference type="ChEBI" id="CHEBI:78522"/>
        <dbReference type="ChEBI" id="CHEBI:456215"/>
        <dbReference type="EC" id="6.1.1.14"/>
    </reaction>
</comment>
<keyword evidence="6 11" id="KW-0547">Nucleotide-binding</keyword>
<evidence type="ECO:0000256" key="1">
    <source>
        <dbReference type="ARBA" id="ARBA00004496"/>
    </source>
</evidence>
<comment type="subcellular location">
    <subcellularLocation>
        <location evidence="1 11">Cytoplasm</location>
    </subcellularLocation>
</comment>
<protein>
    <recommendedName>
        <fullName evidence="11">Glycine--tRNA ligase beta subunit</fullName>
        <ecNumber evidence="11">6.1.1.14</ecNumber>
    </recommendedName>
    <alternativeName>
        <fullName evidence="11">Glycyl-tRNA synthetase beta subunit</fullName>
        <shortName evidence="11">GlyRS</shortName>
    </alternativeName>
</protein>
<keyword evidence="7 11" id="KW-0067">ATP-binding</keyword>
<keyword evidence="8 11" id="KW-0648">Protein biosynthesis</keyword>